<dbReference type="PIRSF" id="PIRSF016578">
    <property type="entry name" value="HsaA"/>
    <property type="match status" value="1"/>
</dbReference>
<keyword evidence="4 7" id="KW-0274">FAD</keyword>
<comment type="cofactor">
    <cofactor evidence="1 7">
        <name>FAD</name>
        <dbReference type="ChEBI" id="CHEBI:57692"/>
    </cofactor>
</comment>
<name>D0A5U7_TRYB9</name>
<dbReference type="EMBL" id="FN554974">
    <property type="protein sequence ID" value="CBH17048.1"/>
    <property type="molecule type" value="Genomic_DNA"/>
</dbReference>
<evidence type="ECO:0000256" key="4">
    <source>
        <dbReference type="ARBA" id="ARBA00022827"/>
    </source>
</evidence>
<feature type="domain" description="Acyl-CoA dehydrogenase/oxidase C-terminal" evidence="8">
    <location>
        <begin position="259"/>
        <end position="406"/>
    </location>
</feature>
<dbReference type="PANTHER" id="PTHR43884">
    <property type="entry name" value="ACYL-COA DEHYDROGENASE"/>
    <property type="match status" value="1"/>
</dbReference>
<dbReference type="InterPro" id="IPR046373">
    <property type="entry name" value="Acyl-CoA_Oxase/DH_mid-dom_sf"/>
</dbReference>
<dbReference type="GO" id="GO:0008470">
    <property type="term" value="F:3-methylbutanoyl-CoA dehydrogenase activity"/>
    <property type="evidence" value="ECO:0007669"/>
    <property type="project" value="TreeGrafter"/>
</dbReference>
<organism evidence="11 12">
    <name type="scientific">Trypanosoma brucei gambiense (strain MHOM/CI/86/DAL972)</name>
    <dbReference type="NCBI Taxonomy" id="679716"/>
    <lineage>
        <taxon>Eukaryota</taxon>
        <taxon>Discoba</taxon>
        <taxon>Euglenozoa</taxon>
        <taxon>Kinetoplastea</taxon>
        <taxon>Metakinetoplastina</taxon>
        <taxon>Trypanosomatida</taxon>
        <taxon>Trypanosomatidae</taxon>
        <taxon>Trypanosoma</taxon>
    </lineage>
</organism>
<protein>
    <submittedName>
        <fullName evidence="11">Isovaleryl-coA dehydrogenase, putative</fullName>
        <ecNumber evidence="11">1.3.99.10</ecNumber>
    </submittedName>
</protein>
<evidence type="ECO:0000256" key="6">
    <source>
        <dbReference type="ARBA" id="ARBA00049552"/>
    </source>
</evidence>
<comment type="similarity">
    <text evidence="2 7">Belongs to the acyl-CoA dehydrogenase family.</text>
</comment>
<dbReference type="FunFam" id="1.20.140.10:FF:000001">
    <property type="entry name" value="Acyl-CoA dehydrogenase"/>
    <property type="match status" value="1"/>
</dbReference>
<dbReference type="InterPro" id="IPR009100">
    <property type="entry name" value="AcylCoA_DH/oxidase_NM_dom_sf"/>
</dbReference>
<dbReference type="GO" id="GO:0006552">
    <property type="term" value="P:L-leucine catabolic process"/>
    <property type="evidence" value="ECO:0007669"/>
    <property type="project" value="TreeGrafter"/>
</dbReference>
<dbReference type="InterPro" id="IPR037069">
    <property type="entry name" value="AcylCoA_DH/ox_N_sf"/>
</dbReference>
<dbReference type="InterPro" id="IPR036250">
    <property type="entry name" value="AcylCo_DH-like_C"/>
</dbReference>
<evidence type="ECO:0000313" key="12">
    <source>
        <dbReference type="Proteomes" id="UP000002316"/>
    </source>
</evidence>
<evidence type="ECO:0000256" key="1">
    <source>
        <dbReference type="ARBA" id="ARBA00001974"/>
    </source>
</evidence>
<dbReference type="PANTHER" id="PTHR43884:SF12">
    <property type="entry name" value="ISOVALERYL-COA DEHYDROGENASE, MITOCHONDRIAL-RELATED"/>
    <property type="match status" value="1"/>
</dbReference>
<dbReference type="PROSITE" id="PS00072">
    <property type="entry name" value="ACYL_COA_DH_1"/>
    <property type="match status" value="1"/>
</dbReference>
<dbReference type="GeneID" id="23866842"/>
<comment type="catalytic activity">
    <reaction evidence="6">
        <text>(2S)-2-methylbutanoyl-CoA + oxidized [electron-transfer flavoprotein] + H(+) = (2E)-2-methylbut-2-enoyl-CoA + reduced [electron-transfer flavoprotein]</text>
        <dbReference type="Rhea" id="RHEA:48256"/>
        <dbReference type="Rhea" id="RHEA-COMP:10685"/>
        <dbReference type="Rhea" id="RHEA-COMP:10686"/>
        <dbReference type="ChEBI" id="CHEBI:15378"/>
        <dbReference type="ChEBI" id="CHEBI:57337"/>
        <dbReference type="ChEBI" id="CHEBI:57692"/>
        <dbReference type="ChEBI" id="CHEBI:58307"/>
        <dbReference type="ChEBI" id="CHEBI:88166"/>
    </reaction>
    <physiologicalReaction direction="left-to-right" evidence="6">
        <dbReference type="Rhea" id="RHEA:48257"/>
    </physiologicalReaction>
</comment>
<dbReference type="FunFam" id="1.10.540.10:FF:000002">
    <property type="entry name" value="Acyl-CoA dehydrogenase FadE19"/>
    <property type="match status" value="1"/>
</dbReference>
<dbReference type="Pfam" id="PF00441">
    <property type="entry name" value="Acyl-CoA_dh_1"/>
    <property type="match status" value="1"/>
</dbReference>
<dbReference type="VEuPathDB" id="TriTrypDB:Tbg972.11.1640"/>
<evidence type="ECO:0000256" key="7">
    <source>
        <dbReference type="RuleBase" id="RU362125"/>
    </source>
</evidence>
<dbReference type="Proteomes" id="UP000002316">
    <property type="component" value="Chromosome 11"/>
</dbReference>
<evidence type="ECO:0000256" key="5">
    <source>
        <dbReference type="ARBA" id="ARBA00023002"/>
    </source>
</evidence>
<dbReference type="Gene3D" id="1.20.140.10">
    <property type="entry name" value="Butyryl-CoA Dehydrogenase, subunit A, domain 3"/>
    <property type="match status" value="1"/>
</dbReference>
<keyword evidence="3 7" id="KW-0285">Flavoprotein</keyword>
<dbReference type="KEGG" id="tbg:TbgDal_XI1640"/>
<dbReference type="InterPro" id="IPR006091">
    <property type="entry name" value="Acyl-CoA_Oxase/DH_mid-dom"/>
</dbReference>
<evidence type="ECO:0000313" key="11">
    <source>
        <dbReference type="EMBL" id="CBH17048.1"/>
    </source>
</evidence>
<dbReference type="Pfam" id="PF02771">
    <property type="entry name" value="Acyl-CoA_dh_N"/>
    <property type="match status" value="1"/>
</dbReference>
<evidence type="ECO:0000259" key="9">
    <source>
        <dbReference type="Pfam" id="PF02770"/>
    </source>
</evidence>
<dbReference type="RefSeq" id="XP_011779312.1">
    <property type="nucleotide sequence ID" value="XM_011781010.1"/>
</dbReference>
<evidence type="ECO:0000259" key="10">
    <source>
        <dbReference type="Pfam" id="PF02771"/>
    </source>
</evidence>
<feature type="domain" description="Acyl-CoA oxidase/dehydrogenase middle" evidence="9">
    <location>
        <begin position="156"/>
        <end position="247"/>
    </location>
</feature>
<dbReference type="EC" id="1.3.99.10" evidence="11"/>
<evidence type="ECO:0000256" key="3">
    <source>
        <dbReference type="ARBA" id="ARBA00022630"/>
    </source>
</evidence>
<dbReference type="OrthoDB" id="9988775at2759"/>
<sequence length="411" mass="44779">MRSYRLASIRRHYTALVAPCGLRFFSPSTTVNLDYLLNPTPEHKMLRETVQRFAAERVEPQAKQSDIDLHFNVDLLRELGDLGVLGVTIPEGDGGAGMDATAAVVIHHELSKVDPGFCLAYLAHSMLFVNNFYHASTAAQRERWLPKVLTGEHIGAMGMSEPGAGTDVLGMLTTATKESNGKYILNGGKTWVTNGTVADLVLVYAKVDGEITAFVVEKGASGFSVGKKIDKCGMRGSHMCQLFFDNVVLGEENLLGTEGKGLVAMMRNLEVERLTLAAMAVGIADRCVELMTCYANERKTFGKHIWNYGQIQRYIAETFAETEAAKSLTYAVSRSVAPGNCNRLGSDAVKLFAAPVAKRAADNAMQVMGGMGYARDMPVERLWRDAKLLEIGGGTLEAHHKNITKDLINSL</sequence>
<proteinExistence type="inferred from homology"/>
<gene>
    <name evidence="11" type="ORF">TbgDal_XI1640</name>
</gene>
<dbReference type="SUPFAM" id="SSF56645">
    <property type="entry name" value="Acyl-CoA dehydrogenase NM domain-like"/>
    <property type="match status" value="1"/>
</dbReference>
<dbReference type="PROSITE" id="PS00073">
    <property type="entry name" value="ACYL_COA_DH_2"/>
    <property type="match status" value="1"/>
</dbReference>
<dbReference type="Pfam" id="PF02770">
    <property type="entry name" value="Acyl-CoA_dh_M"/>
    <property type="match status" value="1"/>
</dbReference>
<reference evidence="12" key="1">
    <citation type="journal article" date="2010" name="PLoS Negl. Trop. Dis.">
        <title>The genome sequence of Trypanosoma brucei gambiense, causative agent of chronic human african trypanosomiasis.</title>
        <authorList>
            <person name="Jackson A.P."/>
            <person name="Sanders M."/>
            <person name="Berry A."/>
            <person name="McQuillan J."/>
            <person name="Aslett M.A."/>
            <person name="Quail M.A."/>
            <person name="Chukualim B."/>
            <person name="Capewell P."/>
            <person name="MacLeod A."/>
            <person name="Melville S.E."/>
            <person name="Gibson W."/>
            <person name="Barry J.D."/>
            <person name="Berriman M."/>
            <person name="Hertz-Fowler C."/>
        </authorList>
    </citation>
    <scope>NUCLEOTIDE SEQUENCE [LARGE SCALE GENOMIC DNA]</scope>
    <source>
        <strain evidence="12">MHOM/CI/86/DAL972</strain>
    </source>
</reference>
<evidence type="ECO:0000256" key="2">
    <source>
        <dbReference type="ARBA" id="ARBA00009347"/>
    </source>
</evidence>
<accession>D0A5U7</accession>
<dbReference type="GO" id="GO:0050660">
    <property type="term" value="F:flavin adenine dinucleotide binding"/>
    <property type="evidence" value="ECO:0007669"/>
    <property type="project" value="InterPro"/>
</dbReference>
<keyword evidence="5 7" id="KW-0560">Oxidoreductase</keyword>
<dbReference type="InterPro" id="IPR009075">
    <property type="entry name" value="AcylCo_DH/oxidase_C"/>
</dbReference>
<feature type="domain" description="Acyl-CoA dehydrogenase/oxidase N-terminal" evidence="10">
    <location>
        <begin position="40"/>
        <end position="152"/>
    </location>
</feature>
<evidence type="ECO:0000259" key="8">
    <source>
        <dbReference type="Pfam" id="PF00441"/>
    </source>
</evidence>
<dbReference type="InterPro" id="IPR006089">
    <property type="entry name" value="Acyl-CoA_DH_CS"/>
</dbReference>
<dbReference type="Gene3D" id="1.10.540.10">
    <property type="entry name" value="Acyl-CoA dehydrogenase/oxidase, N-terminal domain"/>
    <property type="match status" value="1"/>
</dbReference>
<dbReference type="AlphaFoldDB" id="D0A5U7"/>
<dbReference type="InterPro" id="IPR013786">
    <property type="entry name" value="AcylCoA_DH/ox_N"/>
</dbReference>
<dbReference type="SUPFAM" id="SSF47203">
    <property type="entry name" value="Acyl-CoA dehydrogenase C-terminal domain-like"/>
    <property type="match status" value="1"/>
</dbReference>
<dbReference type="Gene3D" id="2.40.110.10">
    <property type="entry name" value="Butyryl-CoA Dehydrogenase, subunit A, domain 2"/>
    <property type="match status" value="1"/>
</dbReference>